<dbReference type="AlphaFoldDB" id="A0A2R8B8L5"/>
<dbReference type="RefSeq" id="WP_108826732.1">
    <property type="nucleotide sequence ID" value="NZ_OMOR01000001.1"/>
</dbReference>
<dbReference type="SMART" id="SM00091">
    <property type="entry name" value="PAS"/>
    <property type="match status" value="3"/>
</dbReference>
<keyword evidence="2" id="KW-0808">Transferase</keyword>
<dbReference type="InterPro" id="IPR035965">
    <property type="entry name" value="PAS-like_dom_sf"/>
</dbReference>
<dbReference type="EMBL" id="OMOR01000001">
    <property type="protein sequence ID" value="SPH19386.1"/>
    <property type="molecule type" value="Genomic_DNA"/>
</dbReference>
<proteinExistence type="predicted"/>
<keyword evidence="3" id="KW-1185">Reference proteome</keyword>
<feature type="domain" description="PAS" evidence="1">
    <location>
        <begin position="254"/>
        <end position="321"/>
    </location>
</feature>
<feature type="domain" description="PAS" evidence="1">
    <location>
        <begin position="145"/>
        <end position="215"/>
    </location>
</feature>
<sequence>MPLMDLIFIVSAAVFSALAAVFFVSRTPRKSPSAIKPPGSEISFLFKKDTIQHASEQAHAIVDLNEDDSDWTALYRSLSPRFPTIPETPDSQSQNPMIIKASGSNDAGLLRLTAMDDCTHVEVIDTCLENPSEQHHIKSLEAELATLRMASSTAPHPVWQVDDAGVVQWHNEAYASLYHRILEETPNPQQPLFETFAMARQPSGSTRASLKSNRGKEVLWFDVTTMQAKNLTMFHAIDINAVIQAEVAQRNFVQTLAKTFAQLSIGLSIFDRNGQLALFNPALVDLTALPAEFLSARPDLLSFFDRLRDNRVMPEPKNYHSWRQEISEVIAAATDGRYQETWTLDTGQTYRVSGRPHPDGAIAFLIEDISAEVSLTRNYRAELEMSQSLIDSLGEALVVFSAGGVLQFCNAAYRDLWKLDPDSTFADVTILDSIRDWQRQSRPNPTWGDIRDFVFKVGERAPWDSVIERDEEDRLICSVSPITSGATLVRFEILEDAVQLHPGKLSLIQD</sequence>
<dbReference type="SUPFAM" id="SSF55785">
    <property type="entry name" value="PYP-like sensor domain (PAS domain)"/>
    <property type="match status" value="2"/>
</dbReference>
<dbReference type="Pfam" id="PF12860">
    <property type="entry name" value="PAS_7"/>
    <property type="match status" value="1"/>
</dbReference>
<protein>
    <submittedName>
        <fullName evidence="2">Sensor protein DivL</fullName>
        <ecNumber evidence="2">2.7.13.3</ecNumber>
    </submittedName>
</protein>
<evidence type="ECO:0000259" key="1">
    <source>
        <dbReference type="SMART" id="SM00091"/>
    </source>
</evidence>
<feature type="domain" description="PAS" evidence="1">
    <location>
        <begin position="384"/>
        <end position="451"/>
    </location>
</feature>
<reference evidence="2 3" key="1">
    <citation type="submission" date="2018-03" db="EMBL/GenBank/DDBJ databases">
        <authorList>
            <person name="Keele B.F."/>
        </authorList>
    </citation>
    <scope>NUCLEOTIDE SEQUENCE [LARGE SCALE GENOMIC DNA]</scope>
    <source>
        <strain evidence="2 3">CECT 8599</strain>
    </source>
</reference>
<name>A0A2R8B8L5_9RHOB</name>
<dbReference type="Proteomes" id="UP000244880">
    <property type="component" value="Unassembled WGS sequence"/>
</dbReference>
<evidence type="ECO:0000313" key="3">
    <source>
        <dbReference type="Proteomes" id="UP000244880"/>
    </source>
</evidence>
<organism evidence="2 3">
    <name type="scientific">Ascidiaceihabitans donghaensis</name>
    <dbReference type="NCBI Taxonomy" id="1510460"/>
    <lineage>
        <taxon>Bacteria</taxon>
        <taxon>Pseudomonadati</taxon>
        <taxon>Pseudomonadota</taxon>
        <taxon>Alphaproteobacteria</taxon>
        <taxon>Rhodobacterales</taxon>
        <taxon>Paracoccaceae</taxon>
        <taxon>Ascidiaceihabitans</taxon>
    </lineage>
</organism>
<evidence type="ECO:0000313" key="2">
    <source>
        <dbReference type="EMBL" id="SPH19386.1"/>
    </source>
</evidence>
<dbReference type="EC" id="2.7.13.3" evidence="2"/>
<accession>A0A2R8B8L5</accession>
<dbReference type="GO" id="GO:0004673">
    <property type="term" value="F:protein histidine kinase activity"/>
    <property type="evidence" value="ECO:0007669"/>
    <property type="project" value="UniProtKB-EC"/>
</dbReference>
<gene>
    <name evidence="2" type="primary">divL</name>
    <name evidence="2" type="ORF">ASD8599_00110</name>
</gene>
<dbReference type="InterPro" id="IPR000014">
    <property type="entry name" value="PAS"/>
</dbReference>
<dbReference type="OrthoDB" id="9797304at2"/>